<proteinExistence type="predicted"/>
<dbReference type="InterPro" id="IPR043993">
    <property type="entry name" value="T4SS_pilin"/>
</dbReference>
<dbReference type="Pfam" id="PF18895">
    <property type="entry name" value="T4SS_pilin"/>
    <property type="match status" value="1"/>
</dbReference>
<protein>
    <submittedName>
        <fullName evidence="2">Uncharacterized protein</fullName>
    </submittedName>
</protein>
<keyword evidence="1" id="KW-1133">Transmembrane helix</keyword>
<dbReference type="Proteomes" id="UP000229847">
    <property type="component" value="Unassembled WGS sequence"/>
</dbReference>
<feature type="transmembrane region" description="Helical" evidence="1">
    <location>
        <begin position="34"/>
        <end position="56"/>
    </location>
</feature>
<evidence type="ECO:0000313" key="3">
    <source>
        <dbReference type="Proteomes" id="UP000229847"/>
    </source>
</evidence>
<keyword evidence="1" id="KW-0812">Transmembrane</keyword>
<organism evidence="2 3">
    <name type="scientific">Candidatus Woesebacteria bacterium CG22_combo_CG10-13_8_21_14_all_39_10</name>
    <dbReference type="NCBI Taxonomy" id="1975059"/>
    <lineage>
        <taxon>Bacteria</taxon>
        <taxon>Candidatus Woeseibacteriota</taxon>
    </lineage>
</organism>
<comment type="caution">
    <text evidence="2">The sequence shown here is derived from an EMBL/GenBank/DDBJ whole genome shotgun (WGS) entry which is preliminary data.</text>
</comment>
<reference evidence="2 3" key="1">
    <citation type="submission" date="2017-09" db="EMBL/GenBank/DDBJ databases">
        <title>Depth-based differentiation of microbial function through sediment-hosted aquifers and enrichment of novel symbionts in the deep terrestrial subsurface.</title>
        <authorList>
            <person name="Probst A.J."/>
            <person name="Ladd B."/>
            <person name="Jarett J.K."/>
            <person name="Geller-Mcgrath D.E."/>
            <person name="Sieber C.M."/>
            <person name="Emerson J.B."/>
            <person name="Anantharaman K."/>
            <person name="Thomas B.C."/>
            <person name="Malmstrom R."/>
            <person name="Stieglmeier M."/>
            <person name="Klingl A."/>
            <person name="Woyke T."/>
            <person name="Ryan C.M."/>
            <person name="Banfield J.F."/>
        </authorList>
    </citation>
    <scope>NUCLEOTIDE SEQUENCE [LARGE SCALE GENOMIC DNA]</scope>
    <source>
        <strain evidence="2">CG22_combo_CG10-13_8_21_14_all_39_10</strain>
    </source>
</reference>
<dbReference type="AlphaFoldDB" id="A0A2H0BJ08"/>
<feature type="transmembrane region" description="Helical" evidence="1">
    <location>
        <begin position="68"/>
        <end position="87"/>
    </location>
</feature>
<evidence type="ECO:0000313" key="2">
    <source>
        <dbReference type="EMBL" id="PIP57655.1"/>
    </source>
</evidence>
<feature type="non-terminal residue" evidence="2">
    <location>
        <position position="92"/>
    </location>
</feature>
<sequence>MLIAQIFENITPFPNATYGTSVTIGKIISDILPYVFWVTGILLLVYLLLGGLQLMFAAGDPKKVQGAWGKITNAVIGFVIIFVAYWVTQLIG</sequence>
<gene>
    <name evidence="2" type="ORF">COX03_01920</name>
</gene>
<evidence type="ECO:0000256" key="1">
    <source>
        <dbReference type="SAM" id="Phobius"/>
    </source>
</evidence>
<name>A0A2H0BJ08_9BACT</name>
<accession>A0A2H0BJ08</accession>
<keyword evidence="1" id="KW-0472">Membrane</keyword>
<dbReference type="EMBL" id="PCSW01000058">
    <property type="protein sequence ID" value="PIP57655.1"/>
    <property type="molecule type" value="Genomic_DNA"/>
</dbReference>